<dbReference type="SUPFAM" id="SSF51445">
    <property type="entry name" value="(Trans)glycosidases"/>
    <property type="match status" value="1"/>
</dbReference>
<dbReference type="GO" id="GO:0005576">
    <property type="term" value="C:extracellular region"/>
    <property type="evidence" value="ECO:0007669"/>
    <property type="project" value="TreeGrafter"/>
</dbReference>
<dbReference type="InterPro" id="IPR001223">
    <property type="entry name" value="Glyco_hydro18_cat"/>
</dbReference>
<dbReference type="Proteomes" id="UP001314170">
    <property type="component" value="Unassembled WGS sequence"/>
</dbReference>
<dbReference type="Gene3D" id="3.20.20.80">
    <property type="entry name" value="Glycosidases"/>
    <property type="match status" value="1"/>
</dbReference>
<evidence type="ECO:0000259" key="1">
    <source>
        <dbReference type="PROSITE" id="PS51910"/>
    </source>
</evidence>
<keyword evidence="3" id="KW-1185">Reference proteome</keyword>
<gene>
    <name evidence="2" type="ORF">DCAF_LOCUS21506</name>
</gene>
<dbReference type="InterPro" id="IPR017853">
    <property type="entry name" value="GH"/>
</dbReference>
<dbReference type="PROSITE" id="PS51910">
    <property type="entry name" value="GH18_2"/>
    <property type="match status" value="1"/>
</dbReference>
<dbReference type="GO" id="GO:0004568">
    <property type="term" value="F:chitinase activity"/>
    <property type="evidence" value="ECO:0007669"/>
    <property type="project" value="TreeGrafter"/>
</dbReference>
<evidence type="ECO:0000313" key="2">
    <source>
        <dbReference type="EMBL" id="CAK7348799.1"/>
    </source>
</evidence>
<feature type="domain" description="GH18" evidence="1">
    <location>
        <begin position="68"/>
        <end position="126"/>
    </location>
</feature>
<reference evidence="2 3" key="1">
    <citation type="submission" date="2024-01" db="EMBL/GenBank/DDBJ databases">
        <authorList>
            <person name="Waweru B."/>
        </authorList>
    </citation>
    <scope>NUCLEOTIDE SEQUENCE [LARGE SCALE GENOMIC DNA]</scope>
</reference>
<organism evidence="2 3">
    <name type="scientific">Dovyalis caffra</name>
    <dbReference type="NCBI Taxonomy" id="77055"/>
    <lineage>
        <taxon>Eukaryota</taxon>
        <taxon>Viridiplantae</taxon>
        <taxon>Streptophyta</taxon>
        <taxon>Embryophyta</taxon>
        <taxon>Tracheophyta</taxon>
        <taxon>Spermatophyta</taxon>
        <taxon>Magnoliopsida</taxon>
        <taxon>eudicotyledons</taxon>
        <taxon>Gunneridae</taxon>
        <taxon>Pentapetalae</taxon>
        <taxon>rosids</taxon>
        <taxon>fabids</taxon>
        <taxon>Malpighiales</taxon>
        <taxon>Salicaceae</taxon>
        <taxon>Flacourtieae</taxon>
        <taxon>Dovyalis</taxon>
    </lineage>
</organism>
<dbReference type="EMBL" id="CAWUPB010001173">
    <property type="protein sequence ID" value="CAK7348799.1"/>
    <property type="molecule type" value="Genomic_DNA"/>
</dbReference>
<sequence length="126" mass="13525">MLGLEMSSRKVLLTTFGSNSNFYNNPPCQHSGNITNLEDAWQQVYLLLKIFSWDYLPAPDAAGSSDAGGIAVYWGQNGNEGTLADTCATGNYEYVNLAFLTSFGNCQTPMINLAAIAIHPAVVAQA</sequence>
<dbReference type="PANTHER" id="PTHR45708">
    <property type="entry name" value="ENDOCHITINASE"/>
    <property type="match status" value="1"/>
</dbReference>
<name>A0AAV1SG20_9ROSI</name>
<accession>A0AAV1SG20</accession>
<dbReference type="AlphaFoldDB" id="A0AAV1SG20"/>
<dbReference type="InterPro" id="IPR050542">
    <property type="entry name" value="Glycosyl_Hydrlase18_Chitinase"/>
</dbReference>
<dbReference type="GO" id="GO:0005975">
    <property type="term" value="P:carbohydrate metabolic process"/>
    <property type="evidence" value="ECO:0007669"/>
    <property type="project" value="InterPro"/>
</dbReference>
<comment type="caution">
    <text evidence="2">The sequence shown here is derived from an EMBL/GenBank/DDBJ whole genome shotgun (WGS) entry which is preliminary data.</text>
</comment>
<proteinExistence type="predicted"/>
<dbReference type="PANTHER" id="PTHR45708:SF65">
    <property type="entry name" value="CHITINASE"/>
    <property type="match status" value="1"/>
</dbReference>
<protein>
    <recommendedName>
        <fullName evidence="1">GH18 domain-containing protein</fullName>
    </recommendedName>
</protein>
<evidence type="ECO:0000313" key="3">
    <source>
        <dbReference type="Proteomes" id="UP001314170"/>
    </source>
</evidence>